<evidence type="ECO:0000313" key="3">
    <source>
        <dbReference type="Proteomes" id="UP000625711"/>
    </source>
</evidence>
<evidence type="ECO:0000256" key="1">
    <source>
        <dbReference type="SAM" id="MobiDB-lite"/>
    </source>
</evidence>
<keyword evidence="3" id="KW-1185">Reference proteome</keyword>
<feature type="region of interest" description="Disordered" evidence="1">
    <location>
        <begin position="52"/>
        <end position="72"/>
    </location>
</feature>
<dbReference type="EMBL" id="JAACXV010011245">
    <property type="protein sequence ID" value="KAF7275133.1"/>
    <property type="molecule type" value="Genomic_DNA"/>
</dbReference>
<reference evidence="2" key="1">
    <citation type="submission" date="2020-08" db="EMBL/GenBank/DDBJ databases">
        <title>Genome sequencing and assembly of the red palm weevil Rhynchophorus ferrugineus.</title>
        <authorList>
            <person name="Dias G.B."/>
            <person name="Bergman C.M."/>
            <person name="Manee M."/>
        </authorList>
    </citation>
    <scope>NUCLEOTIDE SEQUENCE</scope>
    <source>
        <strain evidence="2">AA-2017</strain>
        <tissue evidence="2">Whole larva</tissue>
    </source>
</reference>
<organism evidence="2 3">
    <name type="scientific">Rhynchophorus ferrugineus</name>
    <name type="common">Red palm weevil</name>
    <name type="synonym">Curculio ferrugineus</name>
    <dbReference type="NCBI Taxonomy" id="354439"/>
    <lineage>
        <taxon>Eukaryota</taxon>
        <taxon>Metazoa</taxon>
        <taxon>Ecdysozoa</taxon>
        <taxon>Arthropoda</taxon>
        <taxon>Hexapoda</taxon>
        <taxon>Insecta</taxon>
        <taxon>Pterygota</taxon>
        <taxon>Neoptera</taxon>
        <taxon>Endopterygota</taxon>
        <taxon>Coleoptera</taxon>
        <taxon>Polyphaga</taxon>
        <taxon>Cucujiformia</taxon>
        <taxon>Curculionidae</taxon>
        <taxon>Dryophthorinae</taxon>
        <taxon>Rhynchophorus</taxon>
    </lineage>
</organism>
<feature type="compositionally biased region" description="Basic and acidic residues" evidence="1">
    <location>
        <begin position="1"/>
        <end position="14"/>
    </location>
</feature>
<name>A0A834IAK8_RHYFE</name>
<evidence type="ECO:0000313" key="2">
    <source>
        <dbReference type="EMBL" id="KAF7275133.1"/>
    </source>
</evidence>
<dbReference type="Proteomes" id="UP000625711">
    <property type="component" value="Unassembled WGS sequence"/>
</dbReference>
<gene>
    <name evidence="2" type="ORF">GWI33_012152</name>
</gene>
<dbReference type="AlphaFoldDB" id="A0A834IAK8"/>
<sequence length="72" mass="8216">MERWIRDVESHEQDTSGYHCFPPQEVIMSESASEESDSSCSTVKLAEVKNDKRNDQETDIEEINSDSFSSTI</sequence>
<comment type="caution">
    <text evidence="2">The sequence shown here is derived from an EMBL/GenBank/DDBJ whole genome shotgun (WGS) entry which is preliminary data.</text>
</comment>
<protein>
    <submittedName>
        <fullName evidence="2">Uncharacterized protein</fullName>
    </submittedName>
</protein>
<feature type="region of interest" description="Disordered" evidence="1">
    <location>
        <begin position="1"/>
        <end position="22"/>
    </location>
</feature>
<proteinExistence type="predicted"/>
<accession>A0A834IAK8</accession>